<accession>A0A918RPD3</accession>
<dbReference type="PANTHER" id="PTHR30006">
    <property type="entry name" value="THIAMINE-BINDING PERIPLASMIC PROTEIN-RELATED"/>
    <property type="match status" value="1"/>
</dbReference>
<dbReference type="Proteomes" id="UP000614811">
    <property type="component" value="Unassembled WGS sequence"/>
</dbReference>
<dbReference type="Gene3D" id="3.40.190.10">
    <property type="entry name" value="Periplasmic binding protein-like II"/>
    <property type="match status" value="2"/>
</dbReference>
<evidence type="ECO:0000313" key="4">
    <source>
        <dbReference type="EMBL" id="GHA04054.1"/>
    </source>
</evidence>
<dbReference type="SUPFAM" id="SSF53850">
    <property type="entry name" value="Periplasmic binding protein-like II"/>
    <property type="match status" value="1"/>
</dbReference>
<protein>
    <submittedName>
        <fullName evidence="4">Iron deficiency-induced protein A</fullName>
    </submittedName>
</protein>
<dbReference type="GO" id="GO:0046872">
    <property type="term" value="F:metal ion binding"/>
    <property type="evidence" value="ECO:0007669"/>
    <property type="project" value="UniProtKB-KW"/>
</dbReference>
<evidence type="ECO:0000256" key="1">
    <source>
        <dbReference type="ARBA" id="ARBA00008520"/>
    </source>
</evidence>
<keyword evidence="5" id="KW-1185">Reference proteome</keyword>
<dbReference type="CDD" id="cd13542">
    <property type="entry name" value="PBP2_FutA1_ilke"/>
    <property type="match status" value="1"/>
</dbReference>
<dbReference type="PANTHER" id="PTHR30006:SF15">
    <property type="entry name" value="IRON-UTILIZATION PERIPLASMIC PROTEIN"/>
    <property type="match status" value="1"/>
</dbReference>
<keyword evidence="2" id="KW-0732">Signal</keyword>
<sequence length="336" mass="36003">MKKLVLIALAGLLVSCSSPTPEVNLYSARKEALIKPLLDAFTQETGIKVNIISASADALLERIKSEGINSPADVLLTTDAGRLHRAKQASLFAPIDSAILHNNIPANYRDGDNTWFGLSLRARPIMVTAKAPESTLTSYEDLVAPELAGQICIRSSGNIYNQSLVASMLAHASASDVEAWAKGLVANMAREPQGGDRDQIRAAAAGQCSVVVANTYYLANMLADSATDDDRTAGEAISVIWPNQQDRGTHVNVSGAGLIKSAPNSDNGIKLIEYLSSDKAQHLYANVNFEYPVKPGVDIHPILAKWGKFKADALPLEKLGENNAEAVKLMDRAGWK</sequence>
<dbReference type="GO" id="GO:0030288">
    <property type="term" value="C:outer membrane-bounded periplasmic space"/>
    <property type="evidence" value="ECO:0007669"/>
    <property type="project" value="TreeGrafter"/>
</dbReference>
<keyword evidence="3" id="KW-0479">Metal-binding</keyword>
<reference evidence="4" key="2">
    <citation type="submission" date="2020-09" db="EMBL/GenBank/DDBJ databases">
        <authorList>
            <person name="Sun Q."/>
            <person name="Kim S."/>
        </authorList>
    </citation>
    <scope>NUCLEOTIDE SEQUENCE</scope>
    <source>
        <strain evidence="4">KCTC 12711</strain>
    </source>
</reference>
<dbReference type="PROSITE" id="PS51257">
    <property type="entry name" value="PROKAR_LIPOPROTEIN"/>
    <property type="match status" value="1"/>
</dbReference>
<evidence type="ECO:0000256" key="3">
    <source>
        <dbReference type="PIRSR" id="PIRSR002825-1"/>
    </source>
</evidence>
<dbReference type="PIRSF" id="PIRSF002825">
    <property type="entry name" value="CfbpA"/>
    <property type="match status" value="1"/>
</dbReference>
<evidence type="ECO:0000256" key="2">
    <source>
        <dbReference type="ARBA" id="ARBA00022729"/>
    </source>
</evidence>
<reference evidence="4" key="1">
    <citation type="journal article" date="2014" name="Int. J. Syst. Evol. Microbiol.">
        <title>Complete genome sequence of Corynebacterium casei LMG S-19264T (=DSM 44701T), isolated from a smear-ripened cheese.</title>
        <authorList>
            <consortium name="US DOE Joint Genome Institute (JGI-PGF)"/>
            <person name="Walter F."/>
            <person name="Albersmeier A."/>
            <person name="Kalinowski J."/>
            <person name="Ruckert C."/>
        </authorList>
    </citation>
    <scope>NUCLEOTIDE SEQUENCE</scope>
    <source>
        <strain evidence="4">KCTC 12711</strain>
    </source>
</reference>
<feature type="binding site" evidence="3">
    <location>
        <position position="217"/>
    </location>
    <ligand>
        <name>Fe cation</name>
        <dbReference type="ChEBI" id="CHEBI:24875"/>
    </ligand>
</feature>
<gene>
    <name evidence="4" type="primary">idiA</name>
    <name evidence="4" type="ORF">GCM10008090_11690</name>
</gene>
<organism evidence="4 5">
    <name type="scientific">Arenicella chitinivorans</name>
    <dbReference type="NCBI Taxonomy" id="1329800"/>
    <lineage>
        <taxon>Bacteria</taxon>
        <taxon>Pseudomonadati</taxon>
        <taxon>Pseudomonadota</taxon>
        <taxon>Gammaproteobacteria</taxon>
        <taxon>Arenicellales</taxon>
        <taxon>Arenicellaceae</taxon>
        <taxon>Arenicella</taxon>
    </lineage>
</organism>
<evidence type="ECO:0000313" key="5">
    <source>
        <dbReference type="Proteomes" id="UP000614811"/>
    </source>
</evidence>
<dbReference type="Pfam" id="PF13343">
    <property type="entry name" value="SBP_bac_6"/>
    <property type="match status" value="1"/>
</dbReference>
<keyword evidence="3" id="KW-0408">Iron</keyword>
<comment type="similarity">
    <text evidence="1">Belongs to the bacterial solute-binding protein 1 family.</text>
</comment>
<proteinExistence type="inferred from homology"/>
<dbReference type="EMBL" id="BMXA01000002">
    <property type="protein sequence ID" value="GHA04054.1"/>
    <property type="molecule type" value="Genomic_DNA"/>
</dbReference>
<dbReference type="RefSeq" id="WP_189399106.1">
    <property type="nucleotide sequence ID" value="NZ_BMXA01000002.1"/>
</dbReference>
<comment type="caution">
    <text evidence="4">The sequence shown here is derived from an EMBL/GenBank/DDBJ whole genome shotgun (WGS) entry which is preliminary data.</text>
</comment>
<dbReference type="InterPro" id="IPR026045">
    <property type="entry name" value="Ferric-bd"/>
</dbReference>
<feature type="binding site" evidence="3">
    <location>
        <position position="216"/>
    </location>
    <ligand>
        <name>Fe cation</name>
        <dbReference type="ChEBI" id="CHEBI:24875"/>
    </ligand>
</feature>
<name>A0A918RPD3_9GAMM</name>
<dbReference type="AlphaFoldDB" id="A0A918RPD3"/>